<reference evidence="1 2" key="1">
    <citation type="submission" date="2022-02" db="EMBL/GenBank/DDBJ databases">
        <title>Paenibacillus sp. MBLB1776 Whole Genome Shotgun Sequencing.</title>
        <authorList>
            <person name="Hwang C.Y."/>
            <person name="Cho E.-S."/>
            <person name="Seo M.-J."/>
        </authorList>
    </citation>
    <scope>NUCLEOTIDE SEQUENCE [LARGE SCALE GENOMIC DNA]</scope>
    <source>
        <strain evidence="1 2">MBLB1776</strain>
    </source>
</reference>
<evidence type="ECO:0000313" key="1">
    <source>
        <dbReference type="EMBL" id="WNQ12209.1"/>
    </source>
</evidence>
<dbReference type="RefSeq" id="WP_315605986.1">
    <property type="nucleotide sequence ID" value="NZ_CP130318.1"/>
</dbReference>
<proteinExistence type="predicted"/>
<dbReference type="Proteomes" id="UP001305702">
    <property type="component" value="Chromosome"/>
</dbReference>
<sequence length="145" mass="16953">MRSLKFETETIQISIYCNIIKQILKRHNELSISKMLVFSYLTKNNNFLLNNVYNANSSQDLIYKGLSLLAGDYKGFCESIEYIIKAIHLLKINEEILIENNIIRAISTIDNSKLVYRENAFLEKTIEASKRMTDKQFIKEVMYNV</sequence>
<protein>
    <submittedName>
        <fullName evidence="1">Uncharacterized protein</fullName>
    </submittedName>
</protein>
<dbReference type="AlphaFoldDB" id="A0AA96RIH7"/>
<gene>
    <name evidence="1" type="ORF">MJA45_03925</name>
</gene>
<keyword evidence="2" id="KW-1185">Reference proteome</keyword>
<accession>A0AA96RIH7</accession>
<dbReference type="KEGG" id="paun:MJA45_03925"/>
<dbReference type="EMBL" id="CP130318">
    <property type="protein sequence ID" value="WNQ12209.1"/>
    <property type="molecule type" value="Genomic_DNA"/>
</dbReference>
<evidence type="ECO:0000313" key="2">
    <source>
        <dbReference type="Proteomes" id="UP001305702"/>
    </source>
</evidence>
<organism evidence="1 2">
    <name type="scientific">Paenibacillus aurantius</name>
    <dbReference type="NCBI Taxonomy" id="2918900"/>
    <lineage>
        <taxon>Bacteria</taxon>
        <taxon>Bacillati</taxon>
        <taxon>Bacillota</taxon>
        <taxon>Bacilli</taxon>
        <taxon>Bacillales</taxon>
        <taxon>Paenibacillaceae</taxon>
        <taxon>Paenibacillus</taxon>
    </lineage>
</organism>
<name>A0AA96RIH7_9BACL</name>